<dbReference type="SUPFAM" id="SSF56091">
    <property type="entry name" value="DNA ligase/mRNA capping enzyme, catalytic domain"/>
    <property type="match status" value="1"/>
</dbReference>
<reference evidence="3" key="1">
    <citation type="submission" date="2017-04" db="EMBL/GenBank/DDBJ databases">
        <title>Function of individual gut microbiota members based on whole genome sequencing of pure cultures obtained from chicken caecum.</title>
        <authorList>
            <person name="Medvecky M."/>
            <person name="Cejkova D."/>
            <person name="Polansky O."/>
            <person name="Karasova D."/>
            <person name="Kubasova T."/>
            <person name="Cizek A."/>
            <person name="Rychlik I."/>
        </authorList>
    </citation>
    <scope>NUCLEOTIDE SEQUENCE [LARGE SCALE GENOMIC DNA]</scope>
    <source>
        <strain evidence="3">An175</strain>
    </source>
</reference>
<dbReference type="InterPro" id="IPR013839">
    <property type="entry name" value="DNAligase_adenylation"/>
</dbReference>
<accession>A0A1Y4N689</accession>
<feature type="domain" description="NAD-dependent DNA ligase adenylation" evidence="1">
    <location>
        <begin position="131"/>
        <end position="319"/>
    </location>
</feature>
<name>A0A1Y4N689_9FIRM</name>
<dbReference type="RefSeq" id="WP_087299822.1">
    <property type="nucleotide sequence ID" value="NZ_NFKP01000003.1"/>
</dbReference>
<dbReference type="Gene3D" id="3.30.470.30">
    <property type="entry name" value="DNA ligase/mRNA capping enzyme"/>
    <property type="match status" value="1"/>
</dbReference>
<dbReference type="Proteomes" id="UP000196386">
    <property type="component" value="Unassembled WGS sequence"/>
</dbReference>
<protein>
    <recommendedName>
        <fullName evidence="1">NAD-dependent DNA ligase adenylation domain-containing protein</fullName>
    </recommendedName>
</protein>
<evidence type="ECO:0000313" key="3">
    <source>
        <dbReference type="Proteomes" id="UP000196386"/>
    </source>
</evidence>
<comment type="caution">
    <text evidence="2">The sequence shown here is derived from an EMBL/GenBank/DDBJ whole genome shotgun (WGS) entry which is preliminary data.</text>
</comment>
<dbReference type="GO" id="GO:0003911">
    <property type="term" value="F:DNA ligase (NAD+) activity"/>
    <property type="evidence" value="ECO:0007669"/>
    <property type="project" value="InterPro"/>
</dbReference>
<proteinExistence type="predicted"/>
<dbReference type="AlphaFoldDB" id="A0A1Y4N689"/>
<gene>
    <name evidence="2" type="ORF">B5F11_04215</name>
</gene>
<dbReference type="EMBL" id="NFKP01000003">
    <property type="protein sequence ID" value="OUP70655.1"/>
    <property type="molecule type" value="Genomic_DNA"/>
</dbReference>
<dbReference type="Pfam" id="PF01653">
    <property type="entry name" value="DNA_ligase_aden"/>
    <property type="match status" value="1"/>
</dbReference>
<evidence type="ECO:0000259" key="1">
    <source>
        <dbReference type="Pfam" id="PF01653"/>
    </source>
</evidence>
<organism evidence="2 3">
    <name type="scientific">Anaerotruncus colihominis</name>
    <dbReference type="NCBI Taxonomy" id="169435"/>
    <lineage>
        <taxon>Bacteria</taxon>
        <taxon>Bacillati</taxon>
        <taxon>Bacillota</taxon>
        <taxon>Clostridia</taxon>
        <taxon>Eubacteriales</taxon>
        <taxon>Oscillospiraceae</taxon>
        <taxon>Anaerotruncus</taxon>
    </lineage>
</organism>
<sequence>MIYKMQGKIDDSKLSGMERFLLARFCYRNGIEYWSDAEYDEFFAKMQRVYPNNRYVLTSYDDDHVFPDLLEKAGFTDDDIYHFSNQVRADCPDEESAKYREAMLEGVSKGITGLFTLAECYDAAKALAGKELCISLKVDGIRVKALYQKQQSEVQHTYKFATTRGQASGTVPVNITRNVSRILPKSFKTDIDVSNVLIDGECFCYEDAIDYINAKYNTDLKVPRSAGMSMIRTTGYEDSDYQYVAILVHGINLGRTVSEGYEIAEMLGFETVPYMTYTFEDKGYEAFKEEILGLVRKLKSIGDASGIKSDGMVVCLNDKSDLMELRTDTAYDGGVYAFKVGEWSPGIYTSTIQKIVFDQQADRVSFKALIEPVRTQSGITVQTINLYNLATIVRNDLHEGGNITFRYKNETTPLLVDKSEDTFAMFGGARNAKPV</sequence>
<evidence type="ECO:0000313" key="2">
    <source>
        <dbReference type="EMBL" id="OUP70655.1"/>
    </source>
</evidence>